<keyword evidence="2" id="KW-0472">Membrane</keyword>
<accession>A0A511KMV8</accession>
<dbReference type="OrthoDB" id="2499382at2759"/>
<comment type="caution">
    <text evidence="3">The sequence shown here is derived from an EMBL/GenBank/DDBJ whole genome shotgun (WGS) entry which is preliminary data.</text>
</comment>
<name>A0A511KMV8_RHOTO</name>
<evidence type="ECO:0000313" key="4">
    <source>
        <dbReference type="Proteomes" id="UP000321518"/>
    </source>
</evidence>
<keyword evidence="2" id="KW-1133">Transmembrane helix</keyword>
<organism evidence="3 4">
    <name type="scientific">Rhodotorula toruloides</name>
    <name type="common">Yeast</name>
    <name type="synonym">Rhodosporidium toruloides</name>
    <dbReference type="NCBI Taxonomy" id="5286"/>
    <lineage>
        <taxon>Eukaryota</taxon>
        <taxon>Fungi</taxon>
        <taxon>Dikarya</taxon>
        <taxon>Basidiomycota</taxon>
        <taxon>Pucciniomycotina</taxon>
        <taxon>Microbotryomycetes</taxon>
        <taxon>Sporidiobolales</taxon>
        <taxon>Sporidiobolaceae</taxon>
        <taxon>Rhodotorula</taxon>
    </lineage>
</organism>
<protein>
    <submittedName>
        <fullName evidence="3">Uncharacterized protein</fullName>
    </submittedName>
</protein>
<dbReference type="EMBL" id="BJWK01000016">
    <property type="protein sequence ID" value="GEM11718.1"/>
    <property type="molecule type" value="Genomic_DNA"/>
</dbReference>
<feature type="transmembrane region" description="Helical" evidence="2">
    <location>
        <begin position="100"/>
        <end position="121"/>
    </location>
</feature>
<sequence length="344" mass="37005">MTRAVALLGVLPTVRRGFLTTLMLSGVFDMVASIVLLSYQLALTEGFQRIVPSIIVTSFFCAAFPFWFLYSRPYSIRLPGGADAKVGGTRDKVAKFSRSIAAELICLAGTGVWVLIAVSNLHAETPGLISHCGGFPICRMLLAVLALTWICFLFLCLSFASLLVATLYFTVRRASPLPIFMTSFFAVDWERYSGRPVNRAHTVRRPKKGRENASKFPGQGRVLEGEIGDDRFKRDGSEAPVFPNSSNMTDSMYATDSILNASVLNSTGALDWDVQSDFSACTRPSTMVGVSSGLASEPATPRDAVFVLMDDAATEVAEKAEVGEKKAVEGEKREGGGGGVGSAL</sequence>
<feature type="transmembrane region" description="Helical" evidence="2">
    <location>
        <begin position="141"/>
        <end position="171"/>
    </location>
</feature>
<reference evidence="3 4" key="1">
    <citation type="submission" date="2019-07" db="EMBL/GenBank/DDBJ databases">
        <title>Rhodotorula toruloides NBRC10032 genome sequencing.</title>
        <authorList>
            <person name="Shida Y."/>
            <person name="Takaku H."/>
            <person name="Ogasawara W."/>
            <person name="Mori K."/>
        </authorList>
    </citation>
    <scope>NUCLEOTIDE SEQUENCE [LARGE SCALE GENOMIC DNA]</scope>
    <source>
        <strain evidence="3 4">NBRC10032</strain>
    </source>
</reference>
<dbReference type="AlphaFoldDB" id="A0A511KMV8"/>
<evidence type="ECO:0000256" key="1">
    <source>
        <dbReference type="SAM" id="MobiDB-lite"/>
    </source>
</evidence>
<gene>
    <name evidence="3" type="ORF">Rt10032_c16g5735</name>
</gene>
<evidence type="ECO:0000256" key="2">
    <source>
        <dbReference type="SAM" id="Phobius"/>
    </source>
</evidence>
<keyword evidence="2" id="KW-0812">Transmembrane</keyword>
<feature type="region of interest" description="Disordered" evidence="1">
    <location>
        <begin position="317"/>
        <end position="344"/>
    </location>
</feature>
<feature type="transmembrane region" description="Helical" evidence="2">
    <location>
        <begin position="50"/>
        <end position="70"/>
    </location>
</feature>
<dbReference type="Proteomes" id="UP000321518">
    <property type="component" value="Unassembled WGS sequence"/>
</dbReference>
<evidence type="ECO:0000313" key="3">
    <source>
        <dbReference type="EMBL" id="GEM11718.1"/>
    </source>
</evidence>
<feature type="compositionally biased region" description="Basic and acidic residues" evidence="1">
    <location>
        <begin position="317"/>
        <end position="335"/>
    </location>
</feature>
<proteinExistence type="predicted"/>